<feature type="region of interest" description="Disordered" evidence="1">
    <location>
        <begin position="73"/>
        <end position="98"/>
    </location>
</feature>
<accession>A0AAE1NWK1</accession>
<dbReference type="AlphaFoldDB" id="A0AAE1NWK1"/>
<evidence type="ECO:0000313" key="3">
    <source>
        <dbReference type="Proteomes" id="UP001292094"/>
    </source>
</evidence>
<gene>
    <name evidence="2" type="ORF">Pmani_030814</name>
</gene>
<dbReference type="Proteomes" id="UP001292094">
    <property type="component" value="Unassembled WGS sequence"/>
</dbReference>
<keyword evidence="3" id="KW-1185">Reference proteome</keyword>
<protein>
    <submittedName>
        <fullName evidence="2">Uncharacterized protein</fullName>
    </submittedName>
</protein>
<organism evidence="2 3">
    <name type="scientific">Petrolisthes manimaculis</name>
    <dbReference type="NCBI Taxonomy" id="1843537"/>
    <lineage>
        <taxon>Eukaryota</taxon>
        <taxon>Metazoa</taxon>
        <taxon>Ecdysozoa</taxon>
        <taxon>Arthropoda</taxon>
        <taxon>Crustacea</taxon>
        <taxon>Multicrustacea</taxon>
        <taxon>Malacostraca</taxon>
        <taxon>Eumalacostraca</taxon>
        <taxon>Eucarida</taxon>
        <taxon>Decapoda</taxon>
        <taxon>Pleocyemata</taxon>
        <taxon>Anomura</taxon>
        <taxon>Galatheoidea</taxon>
        <taxon>Porcellanidae</taxon>
        <taxon>Petrolisthes</taxon>
    </lineage>
</organism>
<proteinExistence type="predicted"/>
<reference evidence="2" key="1">
    <citation type="submission" date="2023-11" db="EMBL/GenBank/DDBJ databases">
        <title>Genome assemblies of two species of porcelain crab, Petrolisthes cinctipes and Petrolisthes manimaculis (Anomura: Porcellanidae).</title>
        <authorList>
            <person name="Angst P."/>
        </authorList>
    </citation>
    <scope>NUCLEOTIDE SEQUENCE</scope>
    <source>
        <strain evidence="2">PB745_02</strain>
        <tissue evidence="2">Gill</tissue>
    </source>
</reference>
<evidence type="ECO:0000256" key="1">
    <source>
        <dbReference type="SAM" id="MobiDB-lite"/>
    </source>
</evidence>
<evidence type="ECO:0000313" key="2">
    <source>
        <dbReference type="EMBL" id="KAK4296711.1"/>
    </source>
</evidence>
<sequence>MLPTTLHPTTPHPTTLYPIILQSSTLHPTTLHPTTLHSTTLHYHQIHPLVPPLYAQEDATTLCTQECEKNQIRRKSAQIPKGGDGPASPHTKEKNKHY</sequence>
<name>A0AAE1NWK1_9EUCA</name>
<comment type="caution">
    <text evidence="2">The sequence shown here is derived from an EMBL/GenBank/DDBJ whole genome shotgun (WGS) entry which is preliminary data.</text>
</comment>
<dbReference type="EMBL" id="JAWZYT010003785">
    <property type="protein sequence ID" value="KAK4296711.1"/>
    <property type="molecule type" value="Genomic_DNA"/>
</dbReference>